<name>A0A553HLV0_9PEZI</name>
<protein>
    <recommendedName>
        <fullName evidence="2">TauD/TfdA-like domain-containing protein</fullName>
    </recommendedName>
</protein>
<keyword evidence="4" id="KW-1185">Reference proteome</keyword>
<reference evidence="4" key="1">
    <citation type="submission" date="2019-06" db="EMBL/GenBank/DDBJ databases">
        <title>Draft genome sequence of the griseofulvin-producing fungus Xylaria cubensis strain G536.</title>
        <authorList>
            <person name="Mead M.E."/>
            <person name="Raja H.A."/>
            <person name="Steenwyk J.L."/>
            <person name="Knowles S.L."/>
            <person name="Oberlies N.H."/>
            <person name="Rokas A."/>
        </authorList>
    </citation>
    <scope>NUCLEOTIDE SEQUENCE [LARGE SCALE GENOMIC DNA]</scope>
    <source>
        <strain evidence="4">G536</strain>
    </source>
</reference>
<organism evidence="3 4">
    <name type="scientific">Xylaria flabelliformis</name>
    <dbReference type="NCBI Taxonomy" id="2512241"/>
    <lineage>
        <taxon>Eukaryota</taxon>
        <taxon>Fungi</taxon>
        <taxon>Dikarya</taxon>
        <taxon>Ascomycota</taxon>
        <taxon>Pezizomycotina</taxon>
        <taxon>Sordariomycetes</taxon>
        <taxon>Xylariomycetidae</taxon>
        <taxon>Xylariales</taxon>
        <taxon>Xylariaceae</taxon>
        <taxon>Xylaria</taxon>
    </lineage>
</organism>
<dbReference type="Gene3D" id="3.60.130.10">
    <property type="entry name" value="Clavaminate synthase-like"/>
    <property type="match status" value="1"/>
</dbReference>
<accession>A0A553HLV0</accession>
<dbReference type="OrthoDB" id="429813at2759"/>
<dbReference type="STRING" id="2512241.A0A553HLV0"/>
<evidence type="ECO:0000313" key="3">
    <source>
        <dbReference type="EMBL" id="TRX88886.1"/>
    </source>
</evidence>
<gene>
    <name evidence="3" type="ORF">FHL15_010229</name>
</gene>
<keyword evidence="1" id="KW-0560">Oxidoreductase</keyword>
<dbReference type="GO" id="GO:0016491">
    <property type="term" value="F:oxidoreductase activity"/>
    <property type="evidence" value="ECO:0007669"/>
    <property type="project" value="UniProtKB-KW"/>
</dbReference>
<proteinExistence type="predicted"/>
<evidence type="ECO:0000256" key="1">
    <source>
        <dbReference type="ARBA" id="ARBA00023002"/>
    </source>
</evidence>
<dbReference type="InterPro" id="IPR003819">
    <property type="entry name" value="TauD/TfdA-like"/>
</dbReference>
<dbReference type="AlphaFoldDB" id="A0A553HLV0"/>
<dbReference type="Pfam" id="PF05141">
    <property type="entry name" value="DIT1_PvcA"/>
    <property type="match status" value="1"/>
</dbReference>
<dbReference type="Proteomes" id="UP000319160">
    <property type="component" value="Unassembled WGS sequence"/>
</dbReference>
<dbReference type="SUPFAM" id="SSF51197">
    <property type="entry name" value="Clavaminate synthase-like"/>
    <property type="match status" value="1"/>
</dbReference>
<comment type="caution">
    <text evidence="3">The sequence shown here is derived from an EMBL/GenBank/DDBJ whole genome shotgun (WGS) entry which is preliminary data.</text>
</comment>
<dbReference type="PANTHER" id="PTHR37285">
    <property type="entry name" value="SPORE WALL MATURATION PROTEIN DIT1"/>
    <property type="match status" value="1"/>
</dbReference>
<dbReference type="InterPro" id="IPR042098">
    <property type="entry name" value="TauD-like_sf"/>
</dbReference>
<feature type="domain" description="TauD/TfdA-like" evidence="2">
    <location>
        <begin position="494"/>
        <end position="648"/>
    </location>
</feature>
<dbReference type="InterPro" id="IPR007817">
    <property type="entry name" value="Isocyanide_synthase_DIT1"/>
</dbReference>
<sequence length="651" mass="73381">MDSVCTISQTPIIPQAEQPVNAFLQNVVIGTPCPPGNTSNVSEGLKGVPQGKCSVGDTTAQTHEVTASKVLAIIASYSVVFEKHSSSWDAVHDFLPVVTDQIASGAPVRMILPGFPFKESSKNLVLGPLPDLGEELALAHLQGLCDNISAIYENGADITIYLMGVSGEAAWEYGEALRAMAARNELHNIKFIRLWDLLEHPGCCFDRDNQKKAKAYYLEHATCIRRELMYRYGDADFDANAAIRTDKDWATTHAVYSSVLARKDTESPESLASQMIPRGKAYGAALRANLPDYVRLSIHDSAGKGKFSLALIPQEKGSVGLMPWRSSIAVDADGSYRAVYPDQVRETHELIYKGEQPYFFRVKSDLFDWSSLGLQVDFEHLYPCGIIIRPVNRSPSMRLIPMNKVRQLSNNFSPVVLRGFSETLEEDVWVQKGHELGKILNWALTGTIFKVVNTRDDSKMANNVTSNEPLPMHFDGIFKFEDREDQVTGEVKKVLSPPGYQYFTCLATAPKGDGYTLFCNSRLFFRFLPASWTLERLEPVTWEMTNDGFWSNVHKNLPLIVRHPITNAPCLRWHSPWNGEKTKYSTYKIVIENEEQSLVQLIEKLTYDFRVCLRFSWEKGDLLVNDNVSMLHTRTSYTSNCDREMWRIHLD</sequence>
<evidence type="ECO:0000259" key="2">
    <source>
        <dbReference type="Pfam" id="PF02668"/>
    </source>
</evidence>
<evidence type="ECO:0000313" key="4">
    <source>
        <dbReference type="Proteomes" id="UP000319160"/>
    </source>
</evidence>
<dbReference type="PANTHER" id="PTHR37285:SF6">
    <property type="entry name" value="BIOSYNTHESIS PROTEIN, PUTATIVE (AFU_ORTHOLOGUE AFUA_5G02660)-RELATED"/>
    <property type="match status" value="1"/>
</dbReference>
<dbReference type="EMBL" id="VFLP01000078">
    <property type="protein sequence ID" value="TRX88886.1"/>
    <property type="molecule type" value="Genomic_DNA"/>
</dbReference>
<dbReference type="Pfam" id="PF02668">
    <property type="entry name" value="TauD"/>
    <property type="match status" value="1"/>
</dbReference>